<organism evidence="1 2">
    <name type="scientific">Nocardia mangyaensis</name>
    <dbReference type="NCBI Taxonomy" id="2213200"/>
    <lineage>
        <taxon>Bacteria</taxon>
        <taxon>Bacillati</taxon>
        <taxon>Actinomycetota</taxon>
        <taxon>Actinomycetes</taxon>
        <taxon>Mycobacteriales</taxon>
        <taxon>Nocardiaceae</taxon>
        <taxon>Nocardia</taxon>
    </lineage>
</organism>
<dbReference type="Proteomes" id="UP000183810">
    <property type="component" value="Chromosome"/>
</dbReference>
<dbReference type="EMBL" id="CP018082">
    <property type="protein sequence ID" value="APE34635.1"/>
    <property type="molecule type" value="Genomic_DNA"/>
</dbReference>
<gene>
    <name evidence="1" type="ORF">BOX37_12445</name>
</gene>
<evidence type="ECO:0000313" key="2">
    <source>
        <dbReference type="Proteomes" id="UP000183810"/>
    </source>
</evidence>
<proteinExistence type="predicted"/>
<sequence length="108" mass="11230">MPVQDWCSLVPATQTGVRVNRASGVSAVTEMSMPSTSASYQMSTPASDRPFRFTCPSCTLRPMPSPDTSGGGITDSARRCTAVVPAGNASVYMGYTAAPHQSIGSAPR</sequence>
<dbReference type="AlphaFoldDB" id="A0A1J0VRG3"/>
<accession>A0A1J0VRG3</accession>
<keyword evidence="2" id="KW-1185">Reference proteome</keyword>
<evidence type="ECO:0000313" key="1">
    <source>
        <dbReference type="EMBL" id="APE34635.1"/>
    </source>
</evidence>
<dbReference type="KEGG" id="nsl:BOX37_12445"/>
<protein>
    <submittedName>
        <fullName evidence="1">Uncharacterized protein</fullName>
    </submittedName>
</protein>
<name>A0A1J0VRG3_9NOCA</name>
<reference evidence="1" key="1">
    <citation type="submission" date="2016-11" db="EMBL/GenBank/DDBJ databases">
        <authorList>
            <person name="Jaros S."/>
            <person name="Januszkiewicz K."/>
            <person name="Wedrychowicz H."/>
        </authorList>
    </citation>
    <scope>NUCLEOTIDE SEQUENCE [LARGE SCALE GENOMIC DNA]</scope>
    <source>
        <strain evidence="1">Y48</strain>
    </source>
</reference>